<keyword evidence="2" id="KW-0472">Membrane</keyword>
<evidence type="ECO:0000259" key="3">
    <source>
        <dbReference type="Pfam" id="PF26526"/>
    </source>
</evidence>
<accession>A0ABT2JZW1</accession>
<proteinExistence type="predicted"/>
<keyword evidence="2" id="KW-0812">Transmembrane</keyword>
<evidence type="ECO:0000313" key="4">
    <source>
        <dbReference type="EMBL" id="MCT2592924.1"/>
    </source>
</evidence>
<keyword evidence="5" id="KW-1185">Reference proteome</keyword>
<dbReference type="InterPro" id="IPR058488">
    <property type="entry name" value="DUF8175"/>
</dbReference>
<feature type="domain" description="DUF8175" evidence="3">
    <location>
        <begin position="86"/>
        <end position="269"/>
    </location>
</feature>
<protein>
    <recommendedName>
        <fullName evidence="3">DUF8175 domain-containing protein</fullName>
    </recommendedName>
</protein>
<sequence length="297" mass="30720">MSIGGDDYDERGRPGGSGPSTGRGSARQGTRTRLPGEDGDVYGVGRRSAARPGRSLLTVLSVVVLLIAAIAFANRGGDSGSEADGGSGGSQAKNPEGGEAQPTAPTGEKPVSGKDGTTGIPSGFPQTEQGAQSAATNYAVVLSSGEITKPDSRDDVVQQVFTPSKIAETQSKMDQVYSAETLDKIGLEEDGTAKDGLAYVSRTAPIGTTVVDFSSNSAKVDVWCTGVFGTAGEESTTPVTSDWFTMRFNLSWVESDWKVQGFTQKDGPAPVTGDNRASGADEIAKAVEQFGGFTYAR</sequence>
<evidence type="ECO:0000256" key="2">
    <source>
        <dbReference type="SAM" id="Phobius"/>
    </source>
</evidence>
<evidence type="ECO:0000313" key="5">
    <source>
        <dbReference type="Proteomes" id="UP001156389"/>
    </source>
</evidence>
<keyword evidence="2" id="KW-1133">Transmembrane helix</keyword>
<name>A0ABT2JZW1_9ACTN</name>
<gene>
    <name evidence="4" type="ORF">LHJ74_23925</name>
</gene>
<comment type="caution">
    <text evidence="4">The sequence shown here is derived from an EMBL/GenBank/DDBJ whole genome shotgun (WGS) entry which is preliminary data.</text>
</comment>
<reference evidence="4 5" key="1">
    <citation type="submission" date="2021-10" db="EMBL/GenBank/DDBJ databases">
        <title>Streptomyces gossypii sp. nov., isolated from soil collected from cotton field.</title>
        <authorList>
            <person name="Ge X."/>
            <person name="Chen X."/>
            <person name="Liu W."/>
        </authorList>
    </citation>
    <scope>NUCLEOTIDE SEQUENCE [LARGE SCALE GENOMIC DNA]</scope>
    <source>
        <strain evidence="4 5">N2-109</strain>
    </source>
</reference>
<dbReference type="Pfam" id="PF26526">
    <property type="entry name" value="DUF8175"/>
    <property type="match status" value="1"/>
</dbReference>
<feature type="region of interest" description="Disordered" evidence="1">
    <location>
        <begin position="75"/>
        <end position="131"/>
    </location>
</feature>
<feature type="region of interest" description="Disordered" evidence="1">
    <location>
        <begin position="1"/>
        <end position="50"/>
    </location>
</feature>
<feature type="transmembrane region" description="Helical" evidence="2">
    <location>
        <begin position="56"/>
        <end position="73"/>
    </location>
</feature>
<dbReference type="RefSeq" id="WP_260220248.1">
    <property type="nucleotide sequence ID" value="NZ_JAJAGO010000011.1"/>
</dbReference>
<organism evidence="4 5">
    <name type="scientific">Streptomyces gossypii</name>
    <dbReference type="NCBI Taxonomy" id="2883101"/>
    <lineage>
        <taxon>Bacteria</taxon>
        <taxon>Bacillati</taxon>
        <taxon>Actinomycetota</taxon>
        <taxon>Actinomycetes</taxon>
        <taxon>Kitasatosporales</taxon>
        <taxon>Streptomycetaceae</taxon>
        <taxon>Streptomyces</taxon>
    </lineage>
</organism>
<dbReference type="Proteomes" id="UP001156389">
    <property type="component" value="Unassembled WGS sequence"/>
</dbReference>
<feature type="compositionally biased region" description="Gly residues" evidence="1">
    <location>
        <begin position="77"/>
        <end position="89"/>
    </location>
</feature>
<dbReference type="EMBL" id="JAJAGO010000011">
    <property type="protein sequence ID" value="MCT2592924.1"/>
    <property type="molecule type" value="Genomic_DNA"/>
</dbReference>
<evidence type="ECO:0000256" key="1">
    <source>
        <dbReference type="SAM" id="MobiDB-lite"/>
    </source>
</evidence>